<dbReference type="Pfam" id="PF13399">
    <property type="entry name" value="LytR_C"/>
    <property type="match status" value="1"/>
</dbReference>
<evidence type="ECO:0000313" key="3">
    <source>
        <dbReference type="EMBL" id="SFK03164.1"/>
    </source>
</evidence>
<dbReference type="OrthoDB" id="5194885at2"/>
<dbReference type="STRING" id="115433.SAMN05421835_112143"/>
<accession>A0A1I3W6A5</accession>
<feature type="domain" description="LytR/CpsA/Psr regulator C-terminal" evidence="2">
    <location>
        <begin position="85"/>
        <end position="174"/>
    </location>
</feature>
<keyword evidence="1" id="KW-1133">Transmembrane helix</keyword>
<keyword evidence="4" id="KW-1185">Reference proteome</keyword>
<dbReference type="NCBIfam" id="NF035953">
    <property type="entry name" value="integrity_Cei"/>
    <property type="match status" value="1"/>
</dbReference>
<sequence>MASGIGFGNRRKPGYRKRRPLPIVIFVSVMGLIAAVVWIRAVTSKADIDAALRCEPAPVPVNGVTFTTLSHSALDDTTPLPPDKVAVRVLNASQARGQGAITTESLRELGFTQIAAPDNDPSYPDTEAKCHGQLRFGDNGRSAARTLSLVVPCLELVKDTRADASVDLSVGSTFGDVRPTQQARQVLQQLRTWSAEHPDGGNEQSAGTGPVLDKGLLEAARNVTC</sequence>
<protein>
    <submittedName>
        <fullName evidence="3">LytR cell envelope-related transcriptional attenuator</fullName>
    </submittedName>
</protein>
<dbReference type="InterPro" id="IPR027381">
    <property type="entry name" value="LytR/CpsA/Psr_C"/>
</dbReference>
<proteinExistence type="predicted"/>
<dbReference type="RefSeq" id="WP_091510202.1">
    <property type="nucleotide sequence ID" value="NZ_CBDQZW010000026.1"/>
</dbReference>
<reference evidence="3 4" key="1">
    <citation type="submission" date="2016-10" db="EMBL/GenBank/DDBJ databases">
        <authorList>
            <person name="de Groot N.N."/>
        </authorList>
    </citation>
    <scope>NUCLEOTIDE SEQUENCE [LARGE SCALE GENOMIC DNA]</scope>
    <source>
        <strain evidence="3 4">DSM 44468</strain>
    </source>
</reference>
<dbReference type="EMBL" id="FORP01000012">
    <property type="protein sequence ID" value="SFK03164.1"/>
    <property type="molecule type" value="Genomic_DNA"/>
</dbReference>
<feature type="transmembrane region" description="Helical" evidence="1">
    <location>
        <begin position="21"/>
        <end position="39"/>
    </location>
</feature>
<evidence type="ECO:0000259" key="2">
    <source>
        <dbReference type="Pfam" id="PF13399"/>
    </source>
</evidence>
<dbReference type="AlphaFoldDB" id="A0A1I3W6A5"/>
<keyword evidence="1" id="KW-0472">Membrane</keyword>
<organism evidence="3 4">
    <name type="scientific">Amycolatopsis sacchari</name>
    <dbReference type="NCBI Taxonomy" id="115433"/>
    <lineage>
        <taxon>Bacteria</taxon>
        <taxon>Bacillati</taxon>
        <taxon>Actinomycetota</taxon>
        <taxon>Actinomycetes</taxon>
        <taxon>Pseudonocardiales</taxon>
        <taxon>Pseudonocardiaceae</taxon>
        <taxon>Amycolatopsis</taxon>
    </lineage>
</organism>
<gene>
    <name evidence="3" type="ORF">SAMN05421835_112143</name>
</gene>
<evidence type="ECO:0000256" key="1">
    <source>
        <dbReference type="SAM" id="Phobius"/>
    </source>
</evidence>
<name>A0A1I3W6A5_9PSEU</name>
<keyword evidence="1" id="KW-0812">Transmembrane</keyword>
<evidence type="ECO:0000313" key="4">
    <source>
        <dbReference type="Proteomes" id="UP000199025"/>
    </source>
</evidence>
<dbReference type="Proteomes" id="UP000199025">
    <property type="component" value="Unassembled WGS sequence"/>
</dbReference>